<dbReference type="InterPro" id="IPR012338">
    <property type="entry name" value="Beta-lactam/transpept-like"/>
</dbReference>
<proteinExistence type="predicted"/>
<dbReference type="Proteomes" id="UP001060039">
    <property type="component" value="Chromosome"/>
</dbReference>
<dbReference type="Gene3D" id="3.40.710.10">
    <property type="entry name" value="DD-peptidase/beta-lactamase superfamily"/>
    <property type="match status" value="1"/>
</dbReference>
<protein>
    <recommendedName>
        <fullName evidence="1">Peptidase S11 D-alanyl-D-alanine carboxypeptidase A N-terminal domain-containing protein</fullName>
    </recommendedName>
</protein>
<reference evidence="2" key="1">
    <citation type="submission" date="2022-07" db="EMBL/GenBank/DDBJ databases">
        <title>Taxonomic analysis of Microcella humidisoli nov. sp., isolated from riverside soil.</title>
        <authorList>
            <person name="Molina K.M."/>
            <person name="Kim S.B."/>
        </authorList>
    </citation>
    <scope>NUCLEOTIDE SEQUENCE</scope>
    <source>
        <strain evidence="2">MMS21-STM10</strain>
    </source>
</reference>
<dbReference type="Pfam" id="PF00768">
    <property type="entry name" value="Peptidase_S11"/>
    <property type="match status" value="1"/>
</dbReference>
<dbReference type="InterPro" id="IPR001967">
    <property type="entry name" value="Peptidase_S11_N"/>
</dbReference>
<accession>A0ABY5FUH0</accession>
<keyword evidence="3" id="KW-1185">Reference proteome</keyword>
<dbReference type="RefSeq" id="WP_255159029.1">
    <property type="nucleotide sequence ID" value="NZ_CP101497.1"/>
</dbReference>
<evidence type="ECO:0000259" key="1">
    <source>
        <dbReference type="Pfam" id="PF00768"/>
    </source>
</evidence>
<dbReference type="EMBL" id="CP101497">
    <property type="protein sequence ID" value="UTT61888.1"/>
    <property type="molecule type" value="Genomic_DNA"/>
</dbReference>
<evidence type="ECO:0000313" key="2">
    <source>
        <dbReference type="EMBL" id="UTT61888.1"/>
    </source>
</evidence>
<sequence length="404" mass="41334">MSGARRVRRVLSGVVALAVVLGVVYGAAALLTPVPRLHIEQTLSAAVDGGWDDTLALPAAGSTALLAGSGSIVEAGDAEPRPIAGMAKLVLAHVVLDAEPLGAGGTGEAITIDQQHIERYRELDAAGARTVAVRFGQTWTRRDLLAATVIGSGNNTAELLVDEVFGGLDAYLAAARAWLDENGLSSTTVVDGTGLDPASLSTAADLARLGALSLENPALAALLESRPRTTQGGAAFADEAAFLRELGTTGLVRTYTDAAGVCVLLAITVDDETIIVAALGQPGYPAAEDAVGALLESVRTSVRPVEVVAAGQVVAIARSAWGQETELVATEGVSVSSTELDGLGLRLEAASRSTIVRGADAGSLVVETGEAEQVVRLESTSAITEPGVAWRFADPITVFERWAG</sequence>
<feature type="domain" description="Peptidase S11 D-alanyl-D-alanine carboxypeptidase A N-terminal" evidence="1">
    <location>
        <begin position="69"/>
        <end position="281"/>
    </location>
</feature>
<gene>
    <name evidence="2" type="ORF">NNL39_09405</name>
</gene>
<organism evidence="2 3">
    <name type="scientific">Microcella humidisoli</name>
    <dbReference type="NCBI Taxonomy" id="2963406"/>
    <lineage>
        <taxon>Bacteria</taxon>
        <taxon>Bacillati</taxon>
        <taxon>Actinomycetota</taxon>
        <taxon>Actinomycetes</taxon>
        <taxon>Micrococcales</taxon>
        <taxon>Microbacteriaceae</taxon>
        <taxon>Microcella</taxon>
    </lineage>
</organism>
<dbReference type="SUPFAM" id="SSF56601">
    <property type="entry name" value="beta-lactamase/transpeptidase-like"/>
    <property type="match status" value="1"/>
</dbReference>
<name>A0ABY5FUH0_9MICO</name>
<evidence type="ECO:0000313" key="3">
    <source>
        <dbReference type="Proteomes" id="UP001060039"/>
    </source>
</evidence>